<evidence type="ECO:0000256" key="8">
    <source>
        <dbReference type="ARBA" id="ARBA00023306"/>
    </source>
</evidence>
<dbReference type="PANTHER" id="PTHR21015:SF22">
    <property type="entry name" value="GLYCOSYLTRANSFERASE"/>
    <property type="match status" value="1"/>
</dbReference>
<keyword evidence="4 10" id="KW-0808">Transferase</keyword>
<evidence type="ECO:0000256" key="5">
    <source>
        <dbReference type="ARBA" id="ARBA00022960"/>
    </source>
</evidence>
<dbReference type="GO" id="GO:0008360">
    <property type="term" value="P:regulation of cell shape"/>
    <property type="evidence" value="ECO:0007669"/>
    <property type="project" value="UniProtKB-KW"/>
</dbReference>
<comment type="pathway">
    <text evidence="10">Cell wall biogenesis; peptidoglycan biosynthesis.</text>
</comment>
<keyword evidence="9 10" id="KW-0961">Cell wall biogenesis/degradation</keyword>
<keyword evidence="10" id="KW-0997">Cell inner membrane</keyword>
<dbReference type="GO" id="GO:0071555">
    <property type="term" value="P:cell wall organization"/>
    <property type="evidence" value="ECO:0007669"/>
    <property type="project" value="UniProtKB-KW"/>
</dbReference>
<feature type="binding site" evidence="10">
    <location>
        <position position="211"/>
    </location>
    <ligand>
        <name>UDP-N-acetyl-alpha-D-glucosamine</name>
        <dbReference type="ChEBI" id="CHEBI:57705"/>
    </ligand>
</feature>
<dbReference type="HOGENOM" id="CLU_037404_0_1_0"/>
<dbReference type="EMBL" id="CP002546">
    <property type="protein sequence ID" value="ADY60370.1"/>
    <property type="molecule type" value="Genomic_DNA"/>
</dbReference>
<gene>
    <name evidence="10" type="primary">murG</name>
    <name evidence="14" type="ordered locus">Plabr_2771</name>
</gene>
<protein>
    <recommendedName>
        <fullName evidence="10">UDP-N-acetylglucosamine--N-acetylmuramyl-(pentapeptide) pyrophosphoryl-undecaprenol N-acetylglucosamine transferase</fullName>
        <ecNumber evidence="10">2.4.1.227</ecNumber>
    </recommendedName>
    <alternativeName>
        <fullName evidence="10">Undecaprenyl-PP-MurNAc-pentapeptide-UDPGlcNAc GlcNAc transferase</fullName>
    </alternativeName>
</protein>
<evidence type="ECO:0000256" key="3">
    <source>
        <dbReference type="ARBA" id="ARBA00022676"/>
    </source>
</evidence>
<evidence type="ECO:0000313" key="14">
    <source>
        <dbReference type="EMBL" id="ADY60370.1"/>
    </source>
</evidence>
<dbReference type="SUPFAM" id="SSF53756">
    <property type="entry name" value="UDP-Glycosyltransferase/glycogen phosphorylase"/>
    <property type="match status" value="1"/>
</dbReference>
<dbReference type="InterPro" id="IPR007235">
    <property type="entry name" value="Glyco_trans_28_C"/>
</dbReference>
<dbReference type="Proteomes" id="UP000006860">
    <property type="component" value="Chromosome"/>
</dbReference>
<comment type="similarity">
    <text evidence="10">Belongs to the glycosyltransferase 28 family. MurG subfamily.</text>
</comment>
<dbReference type="STRING" id="756272.Plabr_2771"/>
<dbReference type="AlphaFoldDB" id="F0SSQ4"/>
<keyword evidence="6 10" id="KW-0573">Peptidoglycan synthesis</keyword>
<sequence length="408" mass="44306">MFPSPRSVTMLVKLTRSVIPNQPPPGRSEIDPPQAADSLTPEFPPGCRLLFAGGGTGGHLFPGIAVADACRSSRPDCRILFAGSNRPLESRILEQTCYDHQPIDFLSPRYALRNPLRFLQQWQAASRRAANLLKEFQPDVVVGLGGFASYPLLKQAWSSKTPIALLEQNAIPGRVTSLFARKAALVCLSYEACRSYLPAHTPIVVTGNPVRSDVLRAKRGGNDTTGRPVLVVCGGSQGSEVINQAMLGYARQNGAQLQRWHVRHQTGSISQERREQLQDSYRNAAASFEVQDFYNSPADLYAEACVLVGRAGGTTLAEIAALRIPSVLVPIPTAVRNHQVLNATAHLENNPGAVVAQTSTRFADEFASALSSFLDNRREIQLLPSVAVFDRPASQCVAFELARLASNQ</sequence>
<dbReference type="InterPro" id="IPR004276">
    <property type="entry name" value="GlycoTrans_28_N"/>
</dbReference>
<evidence type="ECO:0000259" key="12">
    <source>
        <dbReference type="Pfam" id="PF03033"/>
    </source>
</evidence>
<comment type="subcellular location">
    <subcellularLocation>
        <location evidence="10">Cell inner membrane</location>
        <topology evidence="10">Peripheral membrane protein</topology>
        <orientation evidence="10">Cytoplasmic side</orientation>
    </subcellularLocation>
</comment>
<evidence type="ECO:0000256" key="1">
    <source>
        <dbReference type="ARBA" id="ARBA00022475"/>
    </source>
</evidence>
<keyword evidence="1 10" id="KW-1003">Cell membrane</keyword>
<feature type="binding site" evidence="10">
    <location>
        <position position="236"/>
    </location>
    <ligand>
        <name>UDP-N-acetyl-alpha-D-glucosamine</name>
        <dbReference type="ChEBI" id="CHEBI:57705"/>
    </ligand>
</feature>
<feature type="binding site" evidence="10">
    <location>
        <position position="339"/>
    </location>
    <ligand>
        <name>UDP-N-acetyl-alpha-D-glucosamine</name>
        <dbReference type="ChEBI" id="CHEBI:57705"/>
    </ligand>
</feature>
<dbReference type="HAMAP" id="MF_00033">
    <property type="entry name" value="MurG"/>
    <property type="match status" value="1"/>
</dbReference>
<feature type="binding site" evidence="10">
    <location>
        <position position="169"/>
    </location>
    <ligand>
        <name>UDP-N-acetyl-alpha-D-glucosamine</name>
        <dbReference type="ChEBI" id="CHEBI:57705"/>
    </ligand>
</feature>
<dbReference type="GO" id="GO:0051301">
    <property type="term" value="P:cell division"/>
    <property type="evidence" value="ECO:0007669"/>
    <property type="project" value="UniProtKB-KW"/>
</dbReference>
<feature type="region of interest" description="Disordered" evidence="11">
    <location>
        <begin position="17"/>
        <end position="38"/>
    </location>
</feature>
<dbReference type="EC" id="2.4.1.227" evidence="10"/>
<keyword evidence="2 10" id="KW-0132">Cell division</keyword>
<dbReference type="Pfam" id="PF03033">
    <property type="entry name" value="Glyco_transf_28"/>
    <property type="match status" value="1"/>
</dbReference>
<dbReference type="GO" id="GO:0051991">
    <property type="term" value="F:UDP-N-acetyl-D-glucosamine:N-acetylmuramoyl-L-alanyl-D-glutamyl-meso-2,6-diaminopimelyl-D-alanyl-D-alanine-diphosphoundecaprenol 4-beta-N-acetylglucosaminlytransferase activity"/>
    <property type="evidence" value="ECO:0007669"/>
    <property type="project" value="RHEA"/>
</dbReference>
<evidence type="ECO:0000259" key="13">
    <source>
        <dbReference type="Pfam" id="PF04101"/>
    </source>
</evidence>
<dbReference type="eggNOG" id="COG0707">
    <property type="taxonomic scope" value="Bacteria"/>
</dbReference>
<organism evidence="14 15">
    <name type="scientific">Rubinisphaera brasiliensis (strain ATCC 49424 / DSM 5305 / JCM 21570 / IAM 15109 / NBRC 103401 / IFAM 1448)</name>
    <name type="common">Planctomyces brasiliensis</name>
    <dbReference type="NCBI Taxonomy" id="756272"/>
    <lineage>
        <taxon>Bacteria</taxon>
        <taxon>Pseudomonadati</taxon>
        <taxon>Planctomycetota</taxon>
        <taxon>Planctomycetia</taxon>
        <taxon>Planctomycetales</taxon>
        <taxon>Planctomycetaceae</taxon>
        <taxon>Rubinisphaera</taxon>
    </lineage>
</organism>
<keyword evidence="8 10" id="KW-0131">Cell cycle</keyword>
<dbReference type="GO" id="GO:0009252">
    <property type="term" value="P:peptidoglycan biosynthetic process"/>
    <property type="evidence" value="ECO:0007669"/>
    <property type="project" value="UniProtKB-UniRule"/>
</dbReference>
<name>F0SSQ4_RUBBR</name>
<dbReference type="Gene3D" id="3.40.50.2000">
    <property type="entry name" value="Glycogen Phosphorylase B"/>
    <property type="match status" value="2"/>
</dbReference>
<keyword evidence="7 10" id="KW-0472">Membrane</keyword>
<evidence type="ECO:0000256" key="10">
    <source>
        <dbReference type="HAMAP-Rule" id="MF_00033"/>
    </source>
</evidence>
<evidence type="ECO:0000313" key="15">
    <source>
        <dbReference type="Proteomes" id="UP000006860"/>
    </source>
</evidence>
<feature type="domain" description="Glycosyltransferase family 28 N-terminal" evidence="12">
    <location>
        <begin position="50"/>
        <end position="184"/>
    </location>
</feature>
<evidence type="ECO:0000256" key="4">
    <source>
        <dbReference type="ARBA" id="ARBA00022679"/>
    </source>
</evidence>
<dbReference type="GO" id="GO:0050511">
    <property type="term" value="F:undecaprenyldiphospho-muramoylpentapeptide beta-N-acetylglucosaminyltransferase activity"/>
    <property type="evidence" value="ECO:0007669"/>
    <property type="project" value="UniProtKB-UniRule"/>
</dbReference>
<reference evidence="15" key="1">
    <citation type="submission" date="2011-02" db="EMBL/GenBank/DDBJ databases">
        <title>The complete genome of Planctomyces brasiliensis DSM 5305.</title>
        <authorList>
            <person name="Lucas S."/>
            <person name="Copeland A."/>
            <person name="Lapidus A."/>
            <person name="Bruce D."/>
            <person name="Goodwin L."/>
            <person name="Pitluck S."/>
            <person name="Kyrpides N."/>
            <person name="Mavromatis K."/>
            <person name="Pagani I."/>
            <person name="Ivanova N."/>
            <person name="Ovchinnikova G."/>
            <person name="Lu M."/>
            <person name="Detter J.C."/>
            <person name="Han C."/>
            <person name="Land M."/>
            <person name="Hauser L."/>
            <person name="Markowitz V."/>
            <person name="Cheng J.-F."/>
            <person name="Hugenholtz P."/>
            <person name="Woyke T."/>
            <person name="Wu D."/>
            <person name="Tindall B."/>
            <person name="Pomrenke H.G."/>
            <person name="Brambilla E."/>
            <person name="Klenk H.-P."/>
            <person name="Eisen J.A."/>
        </authorList>
    </citation>
    <scope>NUCLEOTIDE SEQUENCE [LARGE SCALE GENOMIC DNA]</scope>
    <source>
        <strain evidence="15">ATCC 49424 / DSM 5305 / JCM 21570 / NBRC 103401 / IFAM 1448</strain>
    </source>
</reference>
<keyword evidence="15" id="KW-1185">Reference proteome</keyword>
<dbReference type="OrthoDB" id="9808936at2"/>
<dbReference type="KEGG" id="pbs:Plabr_2771"/>
<keyword evidence="5 10" id="KW-0133">Cell shape</keyword>
<feature type="domain" description="Glycosyl transferase family 28 C-terminal" evidence="13">
    <location>
        <begin position="229"/>
        <end position="370"/>
    </location>
</feature>
<dbReference type="Pfam" id="PF04101">
    <property type="entry name" value="Glyco_tran_28_C"/>
    <property type="match status" value="1"/>
</dbReference>
<dbReference type="PANTHER" id="PTHR21015">
    <property type="entry name" value="UDP-N-ACETYLGLUCOSAMINE--N-ACETYLMURAMYL-(PENTAPEPTIDE) PYROPHOSPHORYL-UNDECAPRENOL N-ACETYLGLUCOSAMINE TRANSFERASE 1"/>
    <property type="match status" value="1"/>
</dbReference>
<dbReference type="InterPro" id="IPR006009">
    <property type="entry name" value="GlcNAc_MurG"/>
</dbReference>
<comment type="catalytic activity">
    <reaction evidence="10">
        <text>di-trans,octa-cis-undecaprenyl diphospho-N-acetyl-alpha-D-muramoyl-L-alanyl-D-glutamyl-meso-2,6-diaminopimeloyl-D-alanyl-D-alanine + UDP-N-acetyl-alpha-D-glucosamine = di-trans,octa-cis-undecaprenyl diphospho-[N-acetyl-alpha-D-glucosaminyl-(1-&gt;4)]-N-acetyl-alpha-D-muramoyl-L-alanyl-D-glutamyl-meso-2,6-diaminopimeloyl-D-alanyl-D-alanine + UDP + H(+)</text>
        <dbReference type="Rhea" id="RHEA:31227"/>
        <dbReference type="ChEBI" id="CHEBI:15378"/>
        <dbReference type="ChEBI" id="CHEBI:57705"/>
        <dbReference type="ChEBI" id="CHEBI:58223"/>
        <dbReference type="ChEBI" id="CHEBI:61387"/>
        <dbReference type="ChEBI" id="CHEBI:61388"/>
        <dbReference type="EC" id="2.4.1.227"/>
    </reaction>
</comment>
<feature type="binding site" evidence="10">
    <location>
        <begin position="56"/>
        <end position="58"/>
    </location>
    <ligand>
        <name>UDP-N-acetyl-alpha-D-glucosamine</name>
        <dbReference type="ChEBI" id="CHEBI:57705"/>
    </ligand>
</feature>
<dbReference type="GO" id="GO:0005886">
    <property type="term" value="C:plasma membrane"/>
    <property type="evidence" value="ECO:0007669"/>
    <property type="project" value="UniProtKB-SubCell"/>
</dbReference>
<dbReference type="UniPathway" id="UPA00219"/>
<evidence type="ECO:0000256" key="9">
    <source>
        <dbReference type="ARBA" id="ARBA00023316"/>
    </source>
</evidence>
<comment type="caution">
    <text evidence="10">Lacks conserved residue(s) required for the propagation of feature annotation.</text>
</comment>
<accession>F0SSQ4</accession>
<evidence type="ECO:0000256" key="2">
    <source>
        <dbReference type="ARBA" id="ARBA00022618"/>
    </source>
</evidence>
<dbReference type="CDD" id="cd03785">
    <property type="entry name" value="GT28_MurG"/>
    <property type="match status" value="1"/>
</dbReference>
<evidence type="ECO:0000256" key="6">
    <source>
        <dbReference type="ARBA" id="ARBA00022984"/>
    </source>
</evidence>
<comment type="function">
    <text evidence="10">Cell wall formation. Catalyzes the transfer of a GlcNAc subunit on undecaprenyl-pyrophosphoryl-MurNAc-pentapeptide (lipid intermediate I) to form undecaprenyl-pyrophosphoryl-MurNAc-(pentapeptide)GlcNAc (lipid intermediate II).</text>
</comment>
<dbReference type="GO" id="GO:0005975">
    <property type="term" value="P:carbohydrate metabolic process"/>
    <property type="evidence" value="ECO:0007669"/>
    <property type="project" value="InterPro"/>
</dbReference>
<evidence type="ECO:0000256" key="7">
    <source>
        <dbReference type="ARBA" id="ARBA00023136"/>
    </source>
</evidence>
<keyword evidence="3 10" id="KW-0328">Glycosyltransferase</keyword>
<evidence type="ECO:0000256" key="11">
    <source>
        <dbReference type="SAM" id="MobiDB-lite"/>
    </source>
</evidence>
<proteinExistence type="inferred from homology"/>